<keyword evidence="3" id="KW-0805">Transcription regulation</keyword>
<feature type="region of interest" description="Disordered" evidence="7">
    <location>
        <begin position="162"/>
        <end position="195"/>
    </location>
</feature>
<keyword evidence="4" id="KW-0238">DNA-binding</keyword>
<feature type="domain" description="HTH myb-type" evidence="9">
    <location>
        <begin position="19"/>
        <end position="72"/>
    </location>
</feature>
<keyword evidence="5" id="KW-0804">Transcription</keyword>
<feature type="compositionally biased region" description="Gly residues" evidence="7">
    <location>
        <begin position="1"/>
        <end position="12"/>
    </location>
</feature>
<accession>A0A6G8MVK1</accession>
<evidence type="ECO:0000256" key="4">
    <source>
        <dbReference type="ARBA" id="ARBA00023125"/>
    </source>
</evidence>
<organism evidence="10">
    <name type="scientific">Selaginella moellendorffii</name>
    <name type="common">Spikemoss</name>
    <dbReference type="NCBI Taxonomy" id="88036"/>
    <lineage>
        <taxon>Eukaryota</taxon>
        <taxon>Viridiplantae</taxon>
        <taxon>Streptophyta</taxon>
        <taxon>Embryophyta</taxon>
        <taxon>Tracheophyta</taxon>
        <taxon>Lycopodiopsida</taxon>
        <taxon>Selaginellales</taxon>
        <taxon>Selaginellaceae</taxon>
        <taxon>Selaginella</taxon>
    </lineage>
</organism>
<feature type="region of interest" description="Disordered" evidence="7">
    <location>
        <begin position="353"/>
        <end position="373"/>
    </location>
</feature>
<dbReference type="PANTHER" id="PTHR45614:SF82">
    <property type="entry name" value="OS01G0977300 PROTEIN"/>
    <property type="match status" value="1"/>
</dbReference>
<evidence type="ECO:0000256" key="5">
    <source>
        <dbReference type="ARBA" id="ARBA00023163"/>
    </source>
</evidence>
<dbReference type="InterPro" id="IPR017930">
    <property type="entry name" value="Myb_dom"/>
</dbReference>
<comment type="subcellular location">
    <subcellularLocation>
        <location evidence="1">Nucleus</location>
    </subcellularLocation>
</comment>
<dbReference type="EMBL" id="MN199007">
    <property type="protein sequence ID" value="QIN53283.1"/>
    <property type="molecule type" value="mRNA"/>
</dbReference>
<dbReference type="PROSITE" id="PS50090">
    <property type="entry name" value="MYB_LIKE"/>
    <property type="match status" value="2"/>
</dbReference>
<evidence type="ECO:0000259" key="8">
    <source>
        <dbReference type="PROSITE" id="PS50090"/>
    </source>
</evidence>
<feature type="domain" description="Myb-like" evidence="8">
    <location>
        <begin position="69"/>
        <end position="119"/>
    </location>
</feature>
<evidence type="ECO:0000256" key="1">
    <source>
        <dbReference type="ARBA" id="ARBA00004123"/>
    </source>
</evidence>
<protein>
    <submittedName>
        <fullName evidence="10">R2R3-MYB transcription factor</fullName>
    </submittedName>
</protein>
<dbReference type="PROSITE" id="PS51294">
    <property type="entry name" value="HTH_MYB"/>
    <property type="match status" value="2"/>
</dbReference>
<dbReference type="AlphaFoldDB" id="A0A6G8MVK1"/>
<dbReference type="GO" id="GO:0005634">
    <property type="term" value="C:nucleus"/>
    <property type="evidence" value="ECO:0007669"/>
    <property type="project" value="UniProtKB-SubCell"/>
</dbReference>
<evidence type="ECO:0000256" key="7">
    <source>
        <dbReference type="SAM" id="MobiDB-lite"/>
    </source>
</evidence>
<dbReference type="InterPro" id="IPR050560">
    <property type="entry name" value="MYB_TF"/>
</dbReference>
<dbReference type="InterPro" id="IPR009057">
    <property type="entry name" value="Homeodomain-like_sf"/>
</dbReference>
<sequence>MALGKSGGGSGGASAEELDRIKGPWSPEEDAALQKLVDKYGARNWSLISKGIAGRSGKSCRLRWCNQLSPQVEHRPFTAAEDATIIKAHSQHGNKWATIARLLPGRTDNAIKNHWNSTLRRRCCASGGGSGGEKSHATAAATAGIEHENANHRQHHQIHQFVKNSDEEEISSFKRSSNDMSNDDEDGSNWEVDSRSLKRMNFGDALSPKNTTTSTTTTATTATAATTITTAAAAANGIFKPLPRASAFASYNPCEESSSNNGGAADPLTSLSLSLPGQIPAATMESSKPGAPAPPPPPPPPSTPPSSFQNAAPAFVPSGYVRAEDAVELMSAAIRAAVAQALAPIFQPRQGRLDGGLDGGAPSPPPGNGGNNGLLGMMKDMVAKEVQRYMAAAAAAASGGGAGSPLAAGVAAAASSPPLSSCSSGSSPTAVAAALAAGKFGLFDPRASQLQRHHQQHDFFGGGSIHPHQHHHHHHLQHLAFVPTRH</sequence>
<evidence type="ECO:0000256" key="3">
    <source>
        <dbReference type="ARBA" id="ARBA00023015"/>
    </source>
</evidence>
<keyword evidence="2" id="KW-0677">Repeat</keyword>
<dbReference type="Pfam" id="PF00249">
    <property type="entry name" value="Myb_DNA-binding"/>
    <property type="match status" value="2"/>
</dbReference>
<feature type="region of interest" description="Disordered" evidence="7">
    <location>
        <begin position="1"/>
        <end position="24"/>
    </location>
</feature>
<proteinExistence type="evidence at transcript level"/>
<dbReference type="SMART" id="SM00717">
    <property type="entry name" value="SANT"/>
    <property type="match status" value="2"/>
</dbReference>
<keyword evidence="6" id="KW-0539">Nucleus</keyword>
<evidence type="ECO:0000256" key="2">
    <source>
        <dbReference type="ARBA" id="ARBA00022737"/>
    </source>
</evidence>
<dbReference type="FunFam" id="1.10.10.60:FF:000060">
    <property type="entry name" value="MYB transcription factor"/>
    <property type="match status" value="1"/>
</dbReference>
<evidence type="ECO:0000313" key="10">
    <source>
        <dbReference type="EMBL" id="QIN53283.1"/>
    </source>
</evidence>
<evidence type="ECO:0000259" key="9">
    <source>
        <dbReference type="PROSITE" id="PS51294"/>
    </source>
</evidence>
<feature type="region of interest" description="Disordered" evidence="7">
    <location>
        <begin position="251"/>
        <end position="311"/>
    </location>
</feature>
<reference evidence="10" key="1">
    <citation type="submission" date="2019-07" db="EMBL/GenBank/DDBJ databases">
        <authorList>
            <person name="Jiang C.-K."/>
            <person name="Rao G.-Y."/>
        </authorList>
    </citation>
    <scope>NUCLEOTIDE SEQUENCE</scope>
    <source>
        <strain evidence="10">Chongqing</strain>
    </source>
</reference>
<feature type="compositionally biased region" description="Pro residues" evidence="7">
    <location>
        <begin position="291"/>
        <end position="304"/>
    </location>
</feature>
<name>A0A6G8MVK1_SELML</name>
<evidence type="ECO:0000256" key="6">
    <source>
        <dbReference type="ARBA" id="ARBA00023242"/>
    </source>
</evidence>
<dbReference type="SUPFAM" id="SSF46689">
    <property type="entry name" value="Homeodomain-like"/>
    <property type="match status" value="1"/>
</dbReference>
<dbReference type="Gene3D" id="1.10.10.60">
    <property type="entry name" value="Homeodomain-like"/>
    <property type="match status" value="2"/>
</dbReference>
<dbReference type="InterPro" id="IPR001005">
    <property type="entry name" value="SANT/Myb"/>
</dbReference>
<dbReference type="GO" id="GO:0003677">
    <property type="term" value="F:DNA binding"/>
    <property type="evidence" value="ECO:0007669"/>
    <property type="project" value="UniProtKB-KW"/>
</dbReference>
<dbReference type="PANTHER" id="PTHR45614">
    <property type="entry name" value="MYB PROTEIN-RELATED"/>
    <property type="match status" value="1"/>
</dbReference>
<feature type="domain" description="Myb-like" evidence="8">
    <location>
        <begin position="17"/>
        <end position="68"/>
    </location>
</feature>
<feature type="domain" description="HTH myb-type" evidence="9">
    <location>
        <begin position="74"/>
        <end position="123"/>
    </location>
</feature>
<dbReference type="CDD" id="cd00167">
    <property type="entry name" value="SANT"/>
    <property type="match status" value="2"/>
</dbReference>